<protein>
    <submittedName>
        <fullName evidence="1">Uncharacterized protein</fullName>
    </submittedName>
</protein>
<dbReference type="Proteomes" id="UP001235939">
    <property type="component" value="Chromosome 13"/>
</dbReference>
<name>A0ABY6L8P8_9ARAC</name>
<organism evidence="1 2">
    <name type="scientific">Cordylochernes scorpioides</name>
    <dbReference type="NCBI Taxonomy" id="51811"/>
    <lineage>
        <taxon>Eukaryota</taxon>
        <taxon>Metazoa</taxon>
        <taxon>Ecdysozoa</taxon>
        <taxon>Arthropoda</taxon>
        <taxon>Chelicerata</taxon>
        <taxon>Arachnida</taxon>
        <taxon>Pseudoscorpiones</taxon>
        <taxon>Cheliferoidea</taxon>
        <taxon>Chernetidae</taxon>
        <taxon>Cordylochernes</taxon>
    </lineage>
</organism>
<keyword evidence="2" id="KW-1185">Reference proteome</keyword>
<accession>A0ABY6L8P8</accession>
<proteinExistence type="predicted"/>
<gene>
    <name evidence="1" type="ORF">LAZ67_13002700</name>
</gene>
<reference evidence="1 2" key="1">
    <citation type="submission" date="2022-01" db="EMBL/GenBank/DDBJ databases">
        <title>A chromosomal length assembly of Cordylochernes scorpioides.</title>
        <authorList>
            <person name="Zeh D."/>
            <person name="Zeh J."/>
        </authorList>
    </citation>
    <scope>NUCLEOTIDE SEQUENCE [LARGE SCALE GENOMIC DNA]</scope>
    <source>
        <strain evidence="1">IN4F17</strain>
        <tissue evidence="1">Whole Body</tissue>
    </source>
</reference>
<evidence type="ECO:0000313" key="1">
    <source>
        <dbReference type="EMBL" id="UYV76130.1"/>
    </source>
</evidence>
<dbReference type="EMBL" id="CP092875">
    <property type="protein sequence ID" value="UYV76130.1"/>
    <property type="molecule type" value="Genomic_DNA"/>
</dbReference>
<evidence type="ECO:0000313" key="2">
    <source>
        <dbReference type="Proteomes" id="UP001235939"/>
    </source>
</evidence>
<sequence length="93" mass="11342">METSEALHWTQQLQKIGMDPEQQLYTPNIENIATAVIETRISRWTLTRMDYDEYIKNHLDKIDRIRKLVINNTIKTQERMKKNYDKKHMERSY</sequence>